<organism evidence="1 2">
    <name type="scientific">Clostridium aciditolerans</name>
    <dbReference type="NCBI Taxonomy" id="339861"/>
    <lineage>
        <taxon>Bacteria</taxon>
        <taxon>Bacillati</taxon>
        <taxon>Bacillota</taxon>
        <taxon>Clostridia</taxon>
        <taxon>Eubacteriales</taxon>
        <taxon>Clostridiaceae</taxon>
        <taxon>Clostridium</taxon>
    </lineage>
</organism>
<comment type="caution">
    <text evidence="1">The sequence shown here is derived from an EMBL/GenBank/DDBJ whole genome shotgun (WGS) entry which is preliminary data.</text>
</comment>
<dbReference type="RefSeq" id="WP_211142614.1">
    <property type="nucleotide sequence ID" value="NZ_JAEEGB010000011.1"/>
</dbReference>
<reference evidence="1" key="1">
    <citation type="submission" date="2020-12" db="EMBL/GenBank/DDBJ databases">
        <title>Clostridium thailandense sp. nov., a novel acetogenic bacterium isolated from peat land soil in Thailand.</title>
        <authorList>
            <person name="Chaikitkaew S."/>
            <person name="Birkeland N.K."/>
        </authorList>
    </citation>
    <scope>NUCLEOTIDE SEQUENCE</scope>
    <source>
        <strain evidence="1">DSM 17425</strain>
    </source>
</reference>
<accession>A0A934HXN6</accession>
<gene>
    <name evidence="1" type="ORF">I6U51_10555</name>
</gene>
<evidence type="ECO:0000313" key="1">
    <source>
        <dbReference type="EMBL" id="MBI6873144.1"/>
    </source>
</evidence>
<proteinExistence type="predicted"/>
<name>A0A934HXN6_9CLOT</name>
<dbReference type="AlphaFoldDB" id="A0A934HXN6"/>
<sequence length="62" mass="7223">MKENNLKLAQKDIDEALVTIESMEKTLVKEDLSKDDIKEKFIFLTTKIQELEQILKDEGIID</sequence>
<protein>
    <submittedName>
        <fullName evidence="1">Uncharacterized protein</fullName>
    </submittedName>
</protein>
<dbReference type="EMBL" id="JAEEGB010000011">
    <property type="protein sequence ID" value="MBI6873144.1"/>
    <property type="molecule type" value="Genomic_DNA"/>
</dbReference>
<keyword evidence="2" id="KW-1185">Reference proteome</keyword>
<dbReference type="Proteomes" id="UP000622687">
    <property type="component" value="Unassembled WGS sequence"/>
</dbReference>
<evidence type="ECO:0000313" key="2">
    <source>
        <dbReference type="Proteomes" id="UP000622687"/>
    </source>
</evidence>